<protein>
    <recommendedName>
        <fullName evidence="1">THIF-type NAD/FAD binding fold domain-containing protein</fullName>
    </recommendedName>
</protein>
<dbReference type="NCBIfam" id="NF006395">
    <property type="entry name" value="PRK08644.1"/>
    <property type="match status" value="1"/>
</dbReference>
<dbReference type="InterPro" id="IPR045886">
    <property type="entry name" value="ThiF/MoeB/HesA"/>
</dbReference>
<comment type="caution">
    <text evidence="2">The sequence shown here is derived from an EMBL/GenBank/DDBJ whole genome shotgun (WGS) entry which is preliminary data.</text>
</comment>
<dbReference type="GO" id="GO:0008641">
    <property type="term" value="F:ubiquitin-like modifier activating enzyme activity"/>
    <property type="evidence" value="ECO:0007669"/>
    <property type="project" value="InterPro"/>
</dbReference>
<evidence type="ECO:0000313" key="2">
    <source>
        <dbReference type="EMBL" id="GCD11535.1"/>
    </source>
</evidence>
<dbReference type="SUPFAM" id="SSF69572">
    <property type="entry name" value="Activating enzymes of the ubiquitin-like proteins"/>
    <property type="match status" value="1"/>
</dbReference>
<dbReference type="PANTHER" id="PTHR43267:SF3">
    <property type="entry name" value="THIF PROTEIN"/>
    <property type="match status" value="1"/>
</dbReference>
<dbReference type="InterPro" id="IPR035985">
    <property type="entry name" value="Ubiquitin-activating_enz"/>
</dbReference>
<dbReference type="GO" id="GO:0061503">
    <property type="term" value="F:tRNA threonylcarbamoyladenosine dehydratase"/>
    <property type="evidence" value="ECO:0007669"/>
    <property type="project" value="TreeGrafter"/>
</dbReference>
<keyword evidence="3" id="KW-1185">Reference proteome</keyword>
<dbReference type="PANTHER" id="PTHR43267">
    <property type="entry name" value="TRNA THREONYLCARBAMOYLADENOSINE DEHYDRATASE"/>
    <property type="match status" value="1"/>
</dbReference>
<dbReference type="Pfam" id="PF00899">
    <property type="entry name" value="ThiF"/>
    <property type="match status" value="1"/>
</dbReference>
<dbReference type="NCBIfam" id="TIGR02354">
    <property type="entry name" value="thiF_fam2"/>
    <property type="match status" value="1"/>
</dbReference>
<sequence>MDNINMIPMDEISEKLKNAVVGIAGLGGLGSNVAVSLTRIGIGKLVLVDFDKVDKSNLNRQQYFLRHIGMYKTEALKEVLNDINPDIELEITNIFVDETNIEQLFKDVDIIVEAFDNSQSKATLVNTTLLKMPDKPIVAGSGMAGYFSSNSIKTRKIRNNFYLAGDEFSDIDLGYTPFAPRVNIVANHQANMVLRLILGENDI</sequence>
<dbReference type="RefSeq" id="WP_125003442.1">
    <property type="nucleotide sequence ID" value="NZ_BHYK01000019.1"/>
</dbReference>
<evidence type="ECO:0000259" key="1">
    <source>
        <dbReference type="Pfam" id="PF00899"/>
    </source>
</evidence>
<feature type="domain" description="THIF-type NAD/FAD binding fold" evidence="1">
    <location>
        <begin position="11"/>
        <end position="200"/>
    </location>
</feature>
<dbReference type="InterPro" id="IPR000594">
    <property type="entry name" value="ThiF_NAD_FAD-bd"/>
</dbReference>
<dbReference type="GO" id="GO:0061504">
    <property type="term" value="P:cyclic threonylcarbamoyladenosine biosynthetic process"/>
    <property type="evidence" value="ECO:0007669"/>
    <property type="project" value="TreeGrafter"/>
</dbReference>
<proteinExistence type="predicted"/>
<evidence type="ECO:0000313" key="3">
    <source>
        <dbReference type="Proteomes" id="UP000287872"/>
    </source>
</evidence>
<dbReference type="Gene3D" id="3.40.50.720">
    <property type="entry name" value="NAD(P)-binding Rossmann-like Domain"/>
    <property type="match status" value="1"/>
</dbReference>
<dbReference type="EMBL" id="BHYK01000019">
    <property type="protein sequence ID" value="GCD11535.1"/>
    <property type="molecule type" value="Genomic_DNA"/>
</dbReference>
<gene>
    <name evidence="2" type="ORF">Ctaglu_31580</name>
</gene>
<dbReference type="OrthoDB" id="9804286at2"/>
<dbReference type="Proteomes" id="UP000287872">
    <property type="component" value="Unassembled WGS sequence"/>
</dbReference>
<accession>A0A401UPR2</accession>
<organism evidence="2 3">
    <name type="scientific">Clostridium tagluense</name>
    <dbReference type="NCBI Taxonomy" id="360422"/>
    <lineage>
        <taxon>Bacteria</taxon>
        <taxon>Bacillati</taxon>
        <taxon>Bacillota</taxon>
        <taxon>Clostridia</taxon>
        <taxon>Eubacteriales</taxon>
        <taxon>Clostridiaceae</taxon>
        <taxon>Clostridium</taxon>
    </lineage>
</organism>
<reference evidence="2 3" key="1">
    <citation type="submission" date="2018-11" db="EMBL/GenBank/DDBJ databases">
        <title>Genome sequencing and assembly of Clostridium tagluense strain A121.</title>
        <authorList>
            <person name="Murakami T."/>
            <person name="Segawa T."/>
            <person name="Shcherbakova V.A."/>
            <person name="Mori H."/>
            <person name="Yoshimura Y."/>
        </authorList>
    </citation>
    <scope>NUCLEOTIDE SEQUENCE [LARGE SCALE GENOMIC DNA]</scope>
    <source>
        <strain evidence="2 3">A121</strain>
    </source>
</reference>
<dbReference type="InterPro" id="IPR012729">
    <property type="entry name" value="ThiF_fam2"/>
</dbReference>
<name>A0A401UPR2_9CLOT</name>
<dbReference type="AlphaFoldDB" id="A0A401UPR2"/>